<feature type="transmembrane region" description="Helical" evidence="1">
    <location>
        <begin position="109"/>
        <end position="130"/>
    </location>
</feature>
<keyword evidence="3" id="KW-1185">Reference proteome</keyword>
<feature type="transmembrane region" description="Helical" evidence="1">
    <location>
        <begin position="12"/>
        <end position="34"/>
    </location>
</feature>
<dbReference type="EMBL" id="BGZK01000502">
    <property type="protein sequence ID" value="GBP47485.1"/>
    <property type="molecule type" value="Genomic_DNA"/>
</dbReference>
<sequence length="136" mass="14908">MRILVIYYVNDYTHIFDVTTIIAAGGLNSVYYALKCGIIKGVRLSAGGGGPGDRSAAARTFRAVCLYVLARALSHGRMLFSIMIFTTFFRRKRAYEPLENRLSPPPTDTRNPTGVTIALSVSWIVIGYLIQGSGDD</sequence>
<evidence type="ECO:0000256" key="1">
    <source>
        <dbReference type="SAM" id="Phobius"/>
    </source>
</evidence>
<keyword evidence="1" id="KW-0472">Membrane</keyword>
<gene>
    <name evidence="2" type="ORF">EVAR_86404_1</name>
</gene>
<reference evidence="2 3" key="1">
    <citation type="journal article" date="2019" name="Commun. Biol.">
        <title>The bagworm genome reveals a unique fibroin gene that provides high tensile strength.</title>
        <authorList>
            <person name="Kono N."/>
            <person name="Nakamura H."/>
            <person name="Ohtoshi R."/>
            <person name="Tomita M."/>
            <person name="Numata K."/>
            <person name="Arakawa K."/>
        </authorList>
    </citation>
    <scope>NUCLEOTIDE SEQUENCE [LARGE SCALE GENOMIC DNA]</scope>
</reference>
<comment type="caution">
    <text evidence="2">The sequence shown here is derived from an EMBL/GenBank/DDBJ whole genome shotgun (WGS) entry which is preliminary data.</text>
</comment>
<dbReference type="Proteomes" id="UP000299102">
    <property type="component" value="Unassembled WGS sequence"/>
</dbReference>
<proteinExistence type="predicted"/>
<keyword evidence="1" id="KW-1133">Transmembrane helix</keyword>
<feature type="transmembrane region" description="Helical" evidence="1">
    <location>
        <begin position="64"/>
        <end position="89"/>
    </location>
</feature>
<evidence type="ECO:0000313" key="3">
    <source>
        <dbReference type="Proteomes" id="UP000299102"/>
    </source>
</evidence>
<keyword evidence="1" id="KW-0812">Transmembrane</keyword>
<organism evidence="2 3">
    <name type="scientific">Eumeta variegata</name>
    <name type="common">Bagworm moth</name>
    <name type="synonym">Eumeta japonica</name>
    <dbReference type="NCBI Taxonomy" id="151549"/>
    <lineage>
        <taxon>Eukaryota</taxon>
        <taxon>Metazoa</taxon>
        <taxon>Ecdysozoa</taxon>
        <taxon>Arthropoda</taxon>
        <taxon>Hexapoda</taxon>
        <taxon>Insecta</taxon>
        <taxon>Pterygota</taxon>
        <taxon>Neoptera</taxon>
        <taxon>Endopterygota</taxon>
        <taxon>Lepidoptera</taxon>
        <taxon>Glossata</taxon>
        <taxon>Ditrysia</taxon>
        <taxon>Tineoidea</taxon>
        <taxon>Psychidae</taxon>
        <taxon>Oiketicinae</taxon>
        <taxon>Eumeta</taxon>
    </lineage>
</organism>
<dbReference type="AlphaFoldDB" id="A0A4C1WBG5"/>
<protein>
    <submittedName>
        <fullName evidence="2">Uncharacterized protein</fullName>
    </submittedName>
</protein>
<evidence type="ECO:0000313" key="2">
    <source>
        <dbReference type="EMBL" id="GBP47485.1"/>
    </source>
</evidence>
<name>A0A4C1WBG5_EUMVA</name>
<accession>A0A4C1WBG5</accession>